<dbReference type="SUPFAM" id="SSF47384">
    <property type="entry name" value="Homodimeric domain of signal transducing histidine kinase"/>
    <property type="match status" value="1"/>
</dbReference>
<dbReference type="KEGG" id="hws:RNZ46_16130"/>
<dbReference type="InterPro" id="IPR018060">
    <property type="entry name" value="HTH_AraC"/>
</dbReference>
<keyword evidence="4" id="KW-0805">Transcription regulation</keyword>
<protein>
    <recommendedName>
        <fullName evidence="2">histidine kinase</fullName>
        <ecNumber evidence="2">2.7.13.3</ecNumber>
    </recommendedName>
</protein>
<keyword evidence="8" id="KW-0812">Transmembrane</keyword>
<dbReference type="InterPro" id="IPR019734">
    <property type="entry name" value="TPR_rpt"/>
</dbReference>
<dbReference type="SMART" id="SM00387">
    <property type="entry name" value="HATPase_c"/>
    <property type="match status" value="1"/>
</dbReference>
<dbReference type="InterPro" id="IPR020449">
    <property type="entry name" value="Tscrpt_reg_AraC-type_HTH"/>
</dbReference>
<dbReference type="Gene3D" id="1.10.10.60">
    <property type="entry name" value="Homeodomain-like"/>
    <property type="match status" value="1"/>
</dbReference>
<evidence type="ECO:0000256" key="8">
    <source>
        <dbReference type="SAM" id="Phobius"/>
    </source>
</evidence>
<dbReference type="CDD" id="cd17574">
    <property type="entry name" value="REC_OmpR"/>
    <property type="match status" value="1"/>
</dbReference>
<dbReference type="PANTHER" id="PTHR43547">
    <property type="entry name" value="TWO-COMPONENT HISTIDINE KINASE"/>
    <property type="match status" value="1"/>
</dbReference>
<dbReference type="Gene3D" id="3.40.50.2300">
    <property type="match status" value="1"/>
</dbReference>
<dbReference type="GO" id="GO:0003700">
    <property type="term" value="F:DNA-binding transcription factor activity"/>
    <property type="evidence" value="ECO:0007669"/>
    <property type="project" value="InterPro"/>
</dbReference>
<dbReference type="PRINTS" id="PR00032">
    <property type="entry name" value="HTHARAC"/>
</dbReference>
<keyword evidence="3 7" id="KW-0597">Phosphoprotein</keyword>
<dbReference type="Pfam" id="PF00072">
    <property type="entry name" value="Response_reg"/>
    <property type="match status" value="1"/>
</dbReference>
<evidence type="ECO:0000256" key="5">
    <source>
        <dbReference type="ARBA" id="ARBA00023125"/>
    </source>
</evidence>
<dbReference type="Gene3D" id="1.10.287.130">
    <property type="match status" value="1"/>
</dbReference>
<feature type="domain" description="HTH araC/xylS-type" evidence="9">
    <location>
        <begin position="885"/>
        <end position="984"/>
    </location>
</feature>
<dbReference type="GO" id="GO:0043565">
    <property type="term" value="F:sequence-specific DNA binding"/>
    <property type="evidence" value="ECO:0007669"/>
    <property type="project" value="InterPro"/>
</dbReference>
<dbReference type="PROSITE" id="PS00041">
    <property type="entry name" value="HTH_ARAC_FAMILY_1"/>
    <property type="match status" value="1"/>
</dbReference>
<dbReference type="InterPro" id="IPR005467">
    <property type="entry name" value="His_kinase_dom"/>
</dbReference>
<dbReference type="SMART" id="SM00388">
    <property type="entry name" value="HisKA"/>
    <property type="match status" value="1"/>
</dbReference>
<dbReference type="SUPFAM" id="SSF48452">
    <property type="entry name" value="TPR-like"/>
    <property type="match status" value="2"/>
</dbReference>
<dbReference type="InterPro" id="IPR003661">
    <property type="entry name" value="HisK_dim/P_dom"/>
</dbReference>
<dbReference type="Pfam" id="PF13181">
    <property type="entry name" value="TPR_8"/>
    <property type="match status" value="1"/>
</dbReference>
<evidence type="ECO:0000256" key="7">
    <source>
        <dbReference type="PROSITE-ProRule" id="PRU00169"/>
    </source>
</evidence>
<dbReference type="AlphaFoldDB" id="A0AA97HQC9"/>
<dbReference type="Pfam" id="PF02518">
    <property type="entry name" value="HATPase_c"/>
    <property type="match status" value="1"/>
</dbReference>
<dbReference type="SMART" id="SM00028">
    <property type="entry name" value="TPR"/>
    <property type="match status" value="7"/>
</dbReference>
<dbReference type="SMART" id="SM00342">
    <property type="entry name" value="HTH_ARAC"/>
    <property type="match status" value="1"/>
</dbReference>
<dbReference type="InterPro" id="IPR011006">
    <property type="entry name" value="CheY-like_superfamily"/>
</dbReference>
<dbReference type="InterPro" id="IPR011990">
    <property type="entry name" value="TPR-like_helical_dom_sf"/>
</dbReference>
<evidence type="ECO:0000256" key="4">
    <source>
        <dbReference type="ARBA" id="ARBA00023015"/>
    </source>
</evidence>
<keyword evidence="13" id="KW-1185">Reference proteome</keyword>
<dbReference type="InterPro" id="IPR009057">
    <property type="entry name" value="Homeodomain-like_sf"/>
</dbReference>
<dbReference type="InterPro" id="IPR036097">
    <property type="entry name" value="HisK_dim/P_sf"/>
</dbReference>
<accession>A0AA97HQC9</accession>
<dbReference type="InterPro" id="IPR003594">
    <property type="entry name" value="HATPase_dom"/>
</dbReference>
<evidence type="ECO:0000256" key="2">
    <source>
        <dbReference type="ARBA" id="ARBA00012438"/>
    </source>
</evidence>
<reference evidence="13" key="1">
    <citation type="submission" date="2024-06" db="EMBL/GenBank/DDBJ databases">
        <title>Hwangdonia haimaensis gen. nov., sp. nov., a member of the family Flavobacteriaceae isolated from the haima cold seep.</title>
        <authorList>
            <person name="Li J."/>
        </authorList>
    </citation>
    <scope>NUCLEOTIDE SEQUENCE [LARGE SCALE GENOMIC DNA]</scope>
    <source>
        <strain evidence="13">SCSIO 19198</strain>
    </source>
</reference>
<dbReference type="SMART" id="SM00448">
    <property type="entry name" value="REC"/>
    <property type="match status" value="1"/>
</dbReference>
<dbReference type="RefSeq" id="WP_316983201.1">
    <property type="nucleotide sequence ID" value="NZ_CP136521.1"/>
</dbReference>
<feature type="modified residue" description="4-aspartylphosphate" evidence="7">
    <location>
        <position position="786"/>
    </location>
</feature>
<evidence type="ECO:0000313" key="13">
    <source>
        <dbReference type="Proteomes" id="UP001302486"/>
    </source>
</evidence>
<comment type="catalytic activity">
    <reaction evidence="1">
        <text>ATP + protein L-histidine = ADP + protein N-phospho-L-histidine.</text>
        <dbReference type="EC" id="2.7.13.3"/>
    </reaction>
</comment>
<dbReference type="InterPro" id="IPR036890">
    <property type="entry name" value="HATPase_C_sf"/>
</dbReference>
<evidence type="ECO:0000256" key="1">
    <source>
        <dbReference type="ARBA" id="ARBA00000085"/>
    </source>
</evidence>
<dbReference type="SUPFAM" id="SSF52172">
    <property type="entry name" value="CheY-like"/>
    <property type="match status" value="1"/>
</dbReference>
<dbReference type="GO" id="GO:0000155">
    <property type="term" value="F:phosphorelay sensor kinase activity"/>
    <property type="evidence" value="ECO:0007669"/>
    <property type="project" value="InterPro"/>
</dbReference>
<evidence type="ECO:0000259" key="11">
    <source>
        <dbReference type="PROSITE" id="PS50110"/>
    </source>
</evidence>
<evidence type="ECO:0000259" key="10">
    <source>
        <dbReference type="PROSITE" id="PS50109"/>
    </source>
</evidence>
<proteinExistence type="predicted"/>
<sequence length="984" mass="112822">MKPILALILLFLSMSLFGQNRYNIDSLNQVYRTAANDTVKIKTLQWIFDNYLYSNPDSTQFCYREMFKIGKKSKWDYAYYNAYLHKATHYWSVSKMDSVILAMEGALKHAIILKDDSKTSNCYVRLAMAQSHLGNYSVAKELTYKALEIAKRNNDWEGLYFSYYRLGNTFYYENDFDNALQNYLKVDSIFQHHERKEPALAASLSNIGQIYMELGNFDKSEEYFLRSKEQYRLMNRREGEVYIKFNMGKLEFNKGNYQNCIDSLIPVLNYYSNVQNTDEVSDISGWIGASYLKLKNYPNAKKYYEKSVNLANQSNSKMQLANGLVGLAEVAKHYGNPNRAIMLLKRALEIYDEMNISYNKSQILKNLSTAHLEKKDYRKALEYLEAFQSLKDSITKAENAKNVHELEAKYENEKKTKEIALLTSQNQLVAQQKKNQRNLFLGGLCLTSLVGVFFFILYRNRQKTNKKLKEIDVLKSNFFANISHEFRTPLTLISAPLEKKLESEKLNNTDRTDFEMMQRNSKRLLNLVDQLLDLSKLESGHLKLRVSRGDLTVLLKSIASSFVHLAKSKKIEYTVKVETTKNAWFDKNLIEKTVINLLSNAFKYTPENGVVNFKSTIKNSKLEILVENSSPTFSNEKIDKIFNRFYQADENADGIGIGLSLVKELVTLAHGTIHVEITKTDTVLFKVILPISEKAFYKNELVPVHKTGSTLQEYKQPVPSSTKTKQATNDMLDEDAPILLIVEDNADVNAFIKNSFSNTFQVLEAENGKIGIEKAIEFVPDIIISDIMMPVTDGLELCKQLKLDERTCHIPIILLTAKAGEESQYKGMETGADDYITKPFKIKMVETRVQNLIASRKLLRNRYSQEVVLKPKDIAITNLDEQFLEKVQQVLDEKLTEPSFSVEKFSAAVGMSRMQLHRKLKALTDLSASEFIRSQRLKLAASLLQKSDANISEIGYTVGFNDHAYFSKCFKEAYGCSPSEYISK</sequence>
<dbReference type="InterPro" id="IPR001789">
    <property type="entry name" value="Sig_transdc_resp-reg_receiver"/>
</dbReference>
<feature type="transmembrane region" description="Helical" evidence="8">
    <location>
        <begin position="439"/>
        <end position="458"/>
    </location>
</feature>
<dbReference type="InterPro" id="IPR018062">
    <property type="entry name" value="HTH_AraC-typ_CS"/>
</dbReference>
<dbReference type="FunFam" id="1.10.287.130:FF:000045">
    <property type="entry name" value="Two-component system sensor histidine kinase/response regulator"/>
    <property type="match status" value="1"/>
</dbReference>
<dbReference type="Gene3D" id="1.25.40.10">
    <property type="entry name" value="Tetratricopeptide repeat domain"/>
    <property type="match status" value="2"/>
</dbReference>
<feature type="domain" description="Response regulatory" evidence="11">
    <location>
        <begin position="738"/>
        <end position="853"/>
    </location>
</feature>
<evidence type="ECO:0000256" key="3">
    <source>
        <dbReference type="ARBA" id="ARBA00022553"/>
    </source>
</evidence>
<evidence type="ECO:0000256" key="6">
    <source>
        <dbReference type="ARBA" id="ARBA00023163"/>
    </source>
</evidence>
<name>A0AA97HQC9_9FLAO</name>
<dbReference type="Proteomes" id="UP001302486">
    <property type="component" value="Chromosome"/>
</dbReference>
<dbReference type="CDD" id="cd00082">
    <property type="entry name" value="HisKA"/>
    <property type="match status" value="1"/>
</dbReference>
<evidence type="ECO:0000259" key="9">
    <source>
        <dbReference type="PROSITE" id="PS01124"/>
    </source>
</evidence>
<feature type="domain" description="Histidine kinase" evidence="10">
    <location>
        <begin position="481"/>
        <end position="693"/>
    </location>
</feature>
<dbReference type="Pfam" id="PF00512">
    <property type="entry name" value="HisKA"/>
    <property type="match status" value="1"/>
</dbReference>
<dbReference type="SUPFAM" id="SSF55874">
    <property type="entry name" value="ATPase domain of HSP90 chaperone/DNA topoisomerase II/histidine kinase"/>
    <property type="match status" value="1"/>
</dbReference>
<gene>
    <name evidence="12" type="ORF">RNZ46_16130</name>
</gene>
<dbReference type="EMBL" id="CP136521">
    <property type="protein sequence ID" value="WOD43517.1"/>
    <property type="molecule type" value="Genomic_DNA"/>
</dbReference>
<dbReference type="PANTHER" id="PTHR43547:SF2">
    <property type="entry name" value="HYBRID SIGNAL TRANSDUCTION HISTIDINE KINASE C"/>
    <property type="match status" value="1"/>
</dbReference>
<dbReference type="PROSITE" id="PS50109">
    <property type="entry name" value="HIS_KIN"/>
    <property type="match status" value="1"/>
</dbReference>
<keyword evidence="8" id="KW-0472">Membrane</keyword>
<evidence type="ECO:0000313" key="12">
    <source>
        <dbReference type="EMBL" id="WOD43517.1"/>
    </source>
</evidence>
<dbReference type="SUPFAM" id="SSF46689">
    <property type="entry name" value="Homeodomain-like"/>
    <property type="match status" value="1"/>
</dbReference>
<keyword evidence="8" id="KW-1133">Transmembrane helix</keyword>
<dbReference type="Pfam" id="PF12833">
    <property type="entry name" value="HTH_18"/>
    <property type="match status" value="1"/>
</dbReference>
<keyword evidence="5" id="KW-0238">DNA-binding</keyword>
<dbReference type="PROSITE" id="PS50110">
    <property type="entry name" value="RESPONSE_REGULATORY"/>
    <property type="match status" value="1"/>
</dbReference>
<keyword evidence="6" id="KW-0804">Transcription</keyword>
<organism evidence="12 13">
    <name type="scientific">Hwangdonia lutea</name>
    <dbReference type="NCBI Taxonomy" id="3075823"/>
    <lineage>
        <taxon>Bacteria</taxon>
        <taxon>Pseudomonadati</taxon>
        <taxon>Bacteroidota</taxon>
        <taxon>Flavobacteriia</taxon>
        <taxon>Flavobacteriales</taxon>
        <taxon>Flavobacteriaceae</taxon>
        <taxon>Hwangdonia</taxon>
    </lineage>
</organism>
<dbReference type="PROSITE" id="PS01124">
    <property type="entry name" value="HTH_ARAC_FAMILY_2"/>
    <property type="match status" value="1"/>
</dbReference>
<dbReference type="Gene3D" id="3.30.565.10">
    <property type="entry name" value="Histidine kinase-like ATPase, C-terminal domain"/>
    <property type="match status" value="1"/>
</dbReference>
<dbReference type="EC" id="2.7.13.3" evidence="2"/>
<dbReference type="Pfam" id="PF13424">
    <property type="entry name" value="TPR_12"/>
    <property type="match status" value="1"/>
</dbReference>